<evidence type="ECO:0000259" key="2">
    <source>
        <dbReference type="Pfam" id="PF04909"/>
    </source>
</evidence>
<dbReference type="GO" id="GO:0016787">
    <property type="term" value="F:hydrolase activity"/>
    <property type="evidence" value="ECO:0007669"/>
    <property type="project" value="InterPro"/>
</dbReference>
<dbReference type="Gene3D" id="3.20.20.140">
    <property type="entry name" value="Metal-dependent hydrolases"/>
    <property type="match status" value="1"/>
</dbReference>
<dbReference type="SUPFAM" id="SSF51556">
    <property type="entry name" value="Metallo-dependent hydrolases"/>
    <property type="match status" value="1"/>
</dbReference>
<sequence>MSQKLCISADSHVVESAEFFEPLEELFGDKAPKMVTVDPARGPQLSLGNGKLGIGLSGFFMQNVDFTTQEAQDMRRLGYELARPGCYDVVERINDQELDGLAAEIVYPSVIFNVYQVEDLDIVKASFSLYNDWVADYCRQAPDRLFPLASIQLYDLDEAIKEMERSKKLGHVGISIAATAPPDKLYSDPYYDKFWEAAQAMNMPMHWHIFTGATENHGLPFRQAGSALSFAGVMFTIADIIQSGVCERFPGLRFVVTEFETGWVGIMLKRLDWAYVRGGGEKVFGLPMLPSEYWKRNFRVTFEDDPLGIMTRDFIGTSTMMWGSDYPHGDSIFPHSQQVLSEILSDCTPEERYELTVKNVVELYNLPFELEGPEQAALNSIPTPEVKTWLNAMPLRGMASRV</sequence>
<dbReference type="GO" id="GO:0016831">
    <property type="term" value="F:carboxy-lyase activity"/>
    <property type="evidence" value="ECO:0007669"/>
    <property type="project" value="InterPro"/>
</dbReference>
<dbReference type="AlphaFoldDB" id="A0A382H1G7"/>
<dbReference type="InterPro" id="IPR032466">
    <property type="entry name" value="Metal_Hydrolase"/>
</dbReference>
<dbReference type="Pfam" id="PF04909">
    <property type="entry name" value="Amidohydro_2"/>
    <property type="match status" value="1"/>
</dbReference>
<dbReference type="InterPro" id="IPR006680">
    <property type="entry name" value="Amidohydro-rel"/>
</dbReference>
<keyword evidence="1" id="KW-0456">Lyase</keyword>
<proteinExistence type="predicted"/>
<evidence type="ECO:0000256" key="1">
    <source>
        <dbReference type="ARBA" id="ARBA00023239"/>
    </source>
</evidence>
<gene>
    <name evidence="3" type="ORF">METZ01_LOCUS233893</name>
</gene>
<feature type="domain" description="Amidohydrolase-related" evidence="2">
    <location>
        <begin position="114"/>
        <end position="366"/>
    </location>
</feature>
<accession>A0A382H1G7</accession>
<dbReference type="GO" id="GO:0005737">
    <property type="term" value="C:cytoplasm"/>
    <property type="evidence" value="ECO:0007669"/>
    <property type="project" value="TreeGrafter"/>
</dbReference>
<dbReference type="InterPro" id="IPR032465">
    <property type="entry name" value="ACMSD"/>
</dbReference>
<dbReference type="EMBL" id="UINC01058595">
    <property type="protein sequence ID" value="SVB81039.1"/>
    <property type="molecule type" value="Genomic_DNA"/>
</dbReference>
<dbReference type="PANTHER" id="PTHR21240">
    <property type="entry name" value="2-AMINO-3-CARBOXYLMUCONATE-6-SEMIALDEHYDE DECARBOXYLASE"/>
    <property type="match status" value="1"/>
</dbReference>
<reference evidence="3" key="1">
    <citation type="submission" date="2018-05" db="EMBL/GenBank/DDBJ databases">
        <authorList>
            <person name="Lanie J.A."/>
            <person name="Ng W.-L."/>
            <person name="Kazmierczak K.M."/>
            <person name="Andrzejewski T.M."/>
            <person name="Davidsen T.M."/>
            <person name="Wayne K.J."/>
            <person name="Tettelin H."/>
            <person name="Glass J.I."/>
            <person name="Rusch D."/>
            <person name="Podicherti R."/>
            <person name="Tsui H.-C.T."/>
            <person name="Winkler M.E."/>
        </authorList>
    </citation>
    <scope>NUCLEOTIDE SEQUENCE</scope>
</reference>
<evidence type="ECO:0000313" key="3">
    <source>
        <dbReference type="EMBL" id="SVB81039.1"/>
    </source>
</evidence>
<organism evidence="3">
    <name type="scientific">marine metagenome</name>
    <dbReference type="NCBI Taxonomy" id="408172"/>
    <lineage>
        <taxon>unclassified sequences</taxon>
        <taxon>metagenomes</taxon>
        <taxon>ecological metagenomes</taxon>
    </lineage>
</organism>
<name>A0A382H1G7_9ZZZZ</name>
<protein>
    <recommendedName>
        <fullName evidence="2">Amidohydrolase-related domain-containing protein</fullName>
    </recommendedName>
</protein>
<dbReference type="GO" id="GO:0019748">
    <property type="term" value="P:secondary metabolic process"/>
    <property type="evidence" value="ECO:0007669"/>
    <property type="project" value="TreeGrafter"/>
</dbReference>
<dbReference type="PANTHER" id="PTHR21240:SF28">
    <property type="entry name" value="ISO-OROTATE DECARBOXYLASE (EUROFUNG)"/>
    <property type="match status" value="1"/>
</dbReference>